<dbReference type="Gene3D" id="3.40.50.300">
    <property type="entry name" value="P-loop containing nucleotide triphosphate hydrolases"/>
    <property type="match status" value="1"/>
</dbReference>
<dbReference type="SUPFAM" id="SSF52540">
    <property type="entry name" value="P-loop containing nucleoside triphosphate hydrolases"/>
    <property type="match status" value="1"/>
</dbReference>
<reference evidence="3" key="1">
    <citation type="submission" date="2022-12" db="EMBL/GenBank/DDBJ databases">
        <authorList>
            <person name="Ruckert C."/>
            <person name="Busche T."/>
            <person name="Kalinowski J."/>
            <person name="Wittmann C."/>
        </authorList>
    </citation>
    <scope>NUCLEOTIDE SEQUENCE</scope>
    <source>
        <strain evidence="3">DSM 40467</strain>
    </source>
</reference>
<protein>
    <submittedName>
        <fullName evidence="3">MoxR family ATPase</fullName>
    </submittedName>
</protein>
<dbReference type="Proteomes" id="UP001164439">
    <property type="component" value="Chromosome"/>
</dbReference>
<proteinExistence type="predicted"/>
<dbReference type="InterPro" id="IPR003593">
    <property type="entry name" value="AAA+_ATPase"/>
</dbReference>
<name>A0ABY7K5F1_9ACTN</name>
<accession>A0ABY7K5F1</accession>
<gene>
    <name evidence="3" type="ORF">STRCI_000815</name>
</gene>
<sequence length="370" mass="41179">MTTEGTTARVAPPAPPGEPEPGWWIYRGTAEPHDGIHRLPPPPPWRSFSGEADDDCLLDPPQGTAAPGVRARTRGAAHYQAEREEIHLVNMALLLRRPLLVTGPPGVGKTTLAYSIARELRLGPVLRWSVSSRTTLREGQYEYDAIGRLQDVGLSGRFADTQPRREEAPLAGEAPEPLDVGHYLRLGPLGTALLPWRRPRVLLIDEIDKSDVDFPNDLLHVFEEGEFTVLELARLHQNTASVMTADPGGWAELTHGQVRCHDFPFVVMTSNGEREFPPAFLRRCIRLEIRRPDRAKLARLLAAHLPEPDGPESPARAALIDEFLRRQERDGSELAGDQLLNAVRVAQQVWNDPEERALVVDHLLRPLNEG</sequence>
<evidence type="ECO:0000313" key="3">
    <source>
        <dbReference type="EMBL" id="WAZ19738.1"/>
    </source>
</evidence>
<dbReference type="EMBL" id="CP114413">
    <property type="protein sequence ID" value="WAZ19738.1"/>
    <property type="molecule type" value="Genomic_DNA"/>
</dbReference>
<evidence type="ECO:0000259" key="2">
    <source>
        <dbReference type="SMART" id="SM00382"/>
    </source>
</evidence>
<dbReference type="CDD" id="cd00009">
    <property type="entry name" value="AAA"/>
    <property type="match status" value="1"/>
</dbReference>
<dbReference type="SMART" id="SM00382">
    <property type="entry name" value="AAA"/>
    <property type="match status" value="1"/>
</dbReference>
<organism evidence="3 4">
    <name type="scientific">Streptomyces cinnabarinus</name>
    <dbReference type="NCBI Taxonomy" id="67287"/>
    <lineage>
        <taxon>Bacteria</taxon>
        <taxon>Bacillati</taxon>
        <taxon>Actinomycetota</taxon>
        <taxon>Actinomycetes</taxon>
        <taxon>Kitasatosporales</taxon>
        <taxon>Streptomycetaceae</taxon>
        <taxon>Streptomyces</taxon>
    </lineage>
</organism>
<dbReference type="RefSeq" id="WP_269657430.1">
    <property type="nucleotide sequence ID" value="NZ_CP114413.1"/>
</dbReference>
<evidence type="ECO:0000313" key="4">
    <source>
        <dbReference type="Proteomes" id="UP001164439"/>
    </source>
</evidence>
<feature type="region of interest" description="Disordered" evidence="1">
    <location>
        <begin position="1"/>
        <end position="21"/>
    </location>
</feature>
<evidence type="ECO:0000256" key="1">
    <source>
        <dbReference type="SAM" id="MobiDB-lite"/>
    </source>
</evidence>
<dbReference type="InterPro" id="IPR027417">
    <property type="entry name" value="P-loop_NTPase"/>
</dbReference>
<feature type="domain" description="AAA+ ATPase" evidence="2">
    <location>
        <begin position="95"/>
        <end position="293"/>
    </location>
</feature>
<keyword evidence="4" id="KW-1185">Reference proteome</keyword>
<dbReference type="Pfam" id="PF07728">
    <property type="entry name" value="AAA_5"/>
    <property type="match status" value="1"/>
</dbReference>
<dbReference type="InterPro" id="IPR011704">
    <property type="entry name" value="ATPase_dyneun-rel_AAA"/>
</dbReference>